<sequence>MQLAGVQGPLSALHLTLATTGRTELGAPCKLAGTPFLLRCPSSTSTDKVSILPDGEESGSIIEAVKGGMEHTGSSLVTVLLAVHRTPFPFSRCHSCRGPLPGPEPSCSMGLSPSRAALGSAVGAVCPSSLQAQETKNAARRKAQTSAMHMPLKPPPAALTLTLP</sequence>
<proteinExistence type="predicted"/>
<dbReference type="Proteomes" id="UP001162501">
    <property type="component" value="Chromosome 16"/>
</dbReference>
<name>A0ACB0E7W7_RANTA</name>
<accession>A0ACB0E7W7</accession>
<gene>
    <name evidence="1" type="ORF">MRATA1EN3_LOCUS7534</name>
</gene>
<protein>
    <submittedName>
        <fullName evidence="1">Uncharacterized protein</fullName>
    </submittedName>
</protein>
<evidence type="ECO:0000313" key="1">
    <source>
        <dbReference type="EMBL" id="CAI9696321.1"/>
    </source>
</evidence>
<organism evidence="1 2">
    <name type="scientific">Rangifer tarandus platyrhynchus</name>
    <name type="common">Svalbard reindeer</name>
    <dbReference type="NCBI Taxonomy" id="3082113"/>
    <lineage>
        <taxon>Eukaryota</taxon>
        <taxon>Metazoa</taxon>
        <taxon>Chordata</taxon>
        <taxon>Craniata</taxon>
        <taxon>Vertebrata</taxon>
        <taxon>Euteleostomi</taxon>
        <taxon>Mammalia</taxon>
        <taxon>Eutheria</taxon>
        <taxon>Laurasiatheria</taxon>
        <taxon>Artiodactyla</taxon>
        <taxon>Ruminantia</taxon>
        <taxon>Pecora</taxon>
        <taxon>Cervidae</taxon>
        <taxon>Odocoileinae</taxon>
        <taxon>Rangifer</taxon>
    </lineage>
</organism>
<reference evidence="1" key="1">
    <citation type="submission" date="2023-05" db="EMBL/GenBank/DDBJ databases">
        <authorList>
            <consortium name="ELIXIR-Norway"/>
        </authorList>
    </citation>
    <scope>NUCLEOTIDE SEQUENCE</scope>
</reference>
<dbReference type="EMBL" id="OX596100">
    <property type="protein sequence ID" value="CAI9696321.1"/>
    <property type="molecule type" value="Genomic_DNA"/>
</dbReference>
<evidence type="ECO:0000313" key="2">
    <source>
        <dbReference type="Proteomes" id="UP001162501"/>
    </source>
</evidence>